<feature type="compositionally biased region" description="Pro residues" evidence="1">
    <location>
        <begin position="113"/>
        <end position="128"/>
    </location>
</feature>
<dbReference type="RefSeq" id="WP_151072743.1">
    <property type="nucleotide sequence ID" value="NZ_CP032519.1"/>
</dbReference>
<dbReference type="InterPro" id="IPR019262">
    <property type="entry name" value="DUF2272"/>
</dbReference>
<feature type="domain" description="DUF2272" evidence="2">
    <location>
        <begin position="195"/>
        <end position="335"/>
    </location>
</feature>
<accession>A0A5P3VPX7</accession>
<organism evidence="3 4">
    <name type="scientific">Cupriavidus oxalaticus</name>
    <dbReference type="NCBI Taxonomy" id="96344"/>
    <lineage>
        <taxon>Bacteria</taxon>
        <taxon>Pseudomonadati</taxon>
        <taxon>Pseudomonadota</taxon>
        <taxon>Betaproteobacteria</taxon>
        <taxon>Burkholderiales</taxon>
        <taxon>Burkholderiaceae</taxon>
        <taxon>Cupriavidus</taxon>
    </lineage>
</organism>
<sequence length="339" mass="36974">MFARLLRRPLRRPLRRRSPQRYAQRFPQRLPQVSPQAICAAAALALLSACTTVSEPARPQARPLPDNERPVTTPGATPRERIVEIATQEWARWGGQVVRLGRDDSACVTYSPVPAPDLPPALPEPPEMQPDDPANTGAPASGTSADTDNNSVKWPRADCMTFPDGTGMEATPVGCTLARRYWGIVGETPTCWQVTQGAWAWSAVFISWVLRKAGLDAQQFLTGQSHSMYVVDARDGILAHPAFRIEPVPAMPRPGDIVCSGRGRDRYLEDVAEIGFGTTPMHCDIVVAVDPAARVVRAIGGNVQQSVSMEEIELGDSGQIDGVTNSHMPWVLVMRNNLQ</sequence>
<evidence type="ECO:0000313" key="3">
    <source>
        <dbReference type="EMBL" id="QEZ48280.1"/>
    </source>
</evidence>
<dbReference type="Proteomes" id="UP000325743">
    <property type="component" value="Chromosome 2"/>
</dbReference>
<feature type="compositionally biased region" description="Polar residues" evidence="1">
    <location>
        <begin position="141"/>
        <end position="152"/>
    </location>
</feature>
<protein>
    <submittedName>
        <fullName evidence="3">DUF2272 domain-containing protein</fullName>
    </submittedName>
</protein>
<gene>
    <name evidence="3" type="ORF">D2917_29970</name>
</gene>
<evidence type="ECO:0000256" key="1">
    <source>
        <dbReference type="SAM" id="MobiDB-lite"/>
    </source>
</evidence>
<evidence type="ECO:0000313" key="4">
    <source>
        <dbReference type="Proteomes" id="UP000325743"/>
    </source>
</evidence>
<feature type="region of interest" description="Disordered" evidence="1">
    <location>
        <begin position="56"/>
        <end position="77"/>
    </location>
</feature>
<feature type="region of interest" description="Disordered" evidence="1">
    <location>
        <begin position="112"/>
        <end position="154"/>
    </location>
</feature>
<name>A0A5P3VPX7_9BURK</name>
<evidence type="ECO:0000259" key="2">
    <source>
        <dbReference type="Pfam" id="PF10030"/>
    </source>
</evidence>
<dbReference type="Pfam" id="PF10030">
    <property type="entry name" value="DUF2272"/>
    <property type="match status" value="1"/>
</dbReference>
<proteinExistence type="predicted"/>
<reference evidence="3 4" key="1">
    <citation type="submission" date="2018-09" db="EMBL/GenBank/DDBJ databases">
        <title>Complete genome sequence of Cupriavidus oxalaticus T2, a bacterium capable of phenol tolerance and degradation.</title>
        <authorList>
            <person name="Yan J."/>
        </authorList>
    </citation>
    <scope>NUCLEOTIDE SEQUENCE [LARGE SCALE GENOMIC DNA]</scope>
    <source>
        <strain evidence="3 4">T2</strain>
    </source>
</reference>
<dbReference type="EMBL" id="CP032519">
    <property type="protein sequence ID" value="QEZ48280.1"/>
    <property type="molecule type" value="Genomic_DNA"/>
</dbReference>
<dbReference type="AlphaFoldDB" id="A0A5P3VPX7"/>